<keyword evidence="2" id="KW-1185">Reference proteome</keyword>
<reference evidence="1" key="1">
    <citation type="submission" date="2021-03" db="EMBL/GenBank/DDBJ databases">
        <title>Genomic Encyclopedia of Type Strains, Phase IV (KMG-IV): sequencing the most valuable type-strain genomes for metagenomic binning, comparative biology and taxonomic classification.</title>
        <authorList>
            <person name="Goeker M."/>
        </authorList>
    </citation>
    <scope>NUCLEOTIDE SEQUENCE</scope>
    <source>
        <strain evidence="1">DSM 23564</strain>
    </source>
</reference>
<sequence length="71" mass="8625">MITASSWKYRSLRRHRFVIETLKHLRIGDLYDRLVLDDCRNHHSTVRIVFYSVHERGNPWDWMTTHASTIE</sequence>
<organism evidence="1 2">
    <name type="scientific">Halorubrum alkaliphilum</name>
    <dbReference type="NCBI Taxonomy" id="261290"/>
    <lineage>
        <taxon>Archaea</taxon>
        <taxon>Methanobacteriati</taxon>
        <taxon>Methanobacteriota</taxon>
        <taxon>Stenosarchaea group</taxon>
        <taxon>Halobacteria</taxon>
        <taxon>Halobacteriales</taxon>
        <taxon>Haloferacaceae</taxon>
        <taxon>Halorubrum</taxon>
    </lineage>
</organism>
<dbReference type="EMBL" id="JAGGKQ010000005">
    <property type="protein sequence ID" value="MBP1921958.1"/>
    <property type="molecule type" value="Genomic_DNA"/>
</dbReference>
<gene>
    <name evidence="1" type="ORF">J2751_000963</name>
</gene>
<evidence type="ECO:0000313" key="2">
    <source>
        <dbReference type="Proteomes" id="UP000823588"/>
    </source>
</evidence>
<protein>
    <submittedName>
        <fullName evidence="1">Uncharacterized protein</fullName>
    </submittedName>
</protein>
<evidence type="ECO:0000313" key="1">
    <source>
        <dbReference type="EMBL" id="MBP1921958.1"/>
    </source>
</evidence>
<proteinExistence type="predicted"/>
<accession>A0A8T4GC00</accession>
<comment type="caution">
    <text evidence="1">The sequence shown here is derived from an EMBL/GenBank/DDBJ whole genome shotgun (WGS) entry which is preliminary data.</text>
</comment>
<dbReference type="Proteomes" id="UP000823588">
    <property type="component" value="Unassembled WGS sequence"/>
</dbReference>
<name>A0A8T4GC00_9EURY</name>
<dbReference type="AlphaFoldDB" id="A0A8T4GC00"/>